<evidence type="ECO:0000313" key="2">
    <source>
        <dbReference type="Proteomes" id="UP000683925"/>
    </source>
</evidence>
<accession>A0A8S1S9D8</accession>
<dbReference type="Proteomes" id="UP000683925">
    <property type="component" value="Unassembled WGS sequence"/>
</dbReference>
<dbReference type="AlphaFoldDB" id="A0A8S1S9D8"/>
<sequence>MTSIHSLVSSSCRTGLQKKKSSQILHKPITKEKTQFLISGRSRPNQADQGDNRYQVTCLYRAVQSQKRNGYACRSLGALFIDKFLMKGKILEGKYDQEFVEYSLSFFSQNTGFQGSHNLQDDEMMNFYNRLPCEAITENARIQFEENIDKPYERLNLLFVDGKLVGIKKKMNFDFLRMMGINEEILEDYVSKEDQFPTCWNISQIIKVREGFFFNSNLINFQGGTFGSGIVIKNFRQSDSSQKISNQYIYNIYYCDRSQLNVNNLERNFLTYFQLQALTLPQRVSIHQSRIKRPCLAKPIIDFK</sequence>
<name>A0A8S1S9D8_PAROT</name>
<dbReference type="EMBL" id="CAJJDP010000005">
    <property type="protein sequence ID" value="CAD8135524.1"/>
    <property type="molecule type" value="Genomic_DNA"/>
</dbReference>
<protein>
    <submittedName>
        <fullName evidence="1">Uncharacterized protein</fullName>
    </submittedName>
</protein>
<comment type="caution">
    <text evidence="1">The sequence shown here is derived from an EMBL/GenBank/DDBJ whole genome shotgun (WGS) entry which is preliminary data.</text>
</comment>
<dbReference type="OMA" id="PCEAITE"/>
<dbReference type="OrthoDB" id="299734at2759"/>
<organism evidence="1 2">
    <name type="scientific">Paramecium octaurelia</name>
    <dbReference type="NCBI Taxonomy" id="43137"/>
    <lineage>
        <taxon>Eukaryota</taxon>
        <taxon>Sar</taxon>
        <taxon>Alveolata</taxon>
        <taxon>Ciliophora</taxon>
        <taxon>Intramacronucleata</taxon>
        <taxon>Oligohymenophorea</taxon>
        <taxon>Peniculida</taxon>
        <taxon>Parameciidae</taxon>
        <taxon>Paramecium</taxon>
    </lineage>
</organism>
<keyword evidence="2" id="KW-1185">Reference proteome</keyword>
<evidence type="ECO:0000313" key="1">
    <source>
        <dbReference type="EMBL" id="CAD8135524.1"/>
    </source>
</evidence>
<reference evidence="1" key="1">
    <citation type="submission" date="2021-01" db="EMBL/GenBank/DDBJ databases">
        <authorList>
            <consortium name="Genoscope - CEA"/>
            <person name="William W."/>
        </authorList>
    </citation>
    <scope>NUCLEOTIDE SEQUENCE</scope>
</reference>
<gene>
    <name evidence="1" type="ORF">POCTA_138.1.T0060432</name>
</gene>
<proteinExistence type="predicted"/>